<proteinExistence type="predicted"/>
<dbReference type="InterPro" id="IPR036291">
    <property type="entry name" value="NAD(P)-bd_dom_sf"/>
</dbReference>
<dbReference type="Gene3D" id="3.40.50.720">
    <property type="entry name" value="NAD(P)-binding Rossmann-like Domain"/>
    <property type="match status" value="2"/>
</dbReference>
<name>A0A2T4AX84_9HYPO</name>
<dbReference type="CDD" id="cd05195">
    <property type="entry name" value="enoyl_red"/>
    <property type="match status" value="1"/>
</dbReference>
<dbReference type="GeneID" id="36604469"/>
<dbReference type="PROSITE" id="PS52019">
    <property type="entry name" value="PKS_MFAS_DH"/>
    <property type="match status" value="1"/>
</dbReference>
<dbReference type="Gene3D" id="3.10.129.110">
    <property type="entry name" value="Polyketide synthase dehydratase"/>
    <property type="match status" value="1"/>
</dbReference>
<evidence type="ECO:0000256" key="2">
    <source>
        <dbReference type="PROSITE-ProRule" id="PRU01363"/>
    </source>
</evidence>
<dbReference type="GO" id="GO:0016740">
    <property type="term" value="F:transferase activity"/>
    <property type="evidence" value="ECO:0007669"/>
    <property type="project" value="UniProtKB-KW"/>
</dbReference>
<dbReference type="InterPro" id="IPR049551">
    <property type="entry name" value="PKS_DH_C"/>
</dbReference>
<feature type="region of interest" description="N-terminal hotdog fold" evidence="2">
    <location>
        <position position="1"/>
    </location>
</feature>
<reference evidence="5" key="1">
    <citation type="submission" date="2016-07" db="EMBL/GenBank/DDBJ databases">
        <title>Multiple horizontal gene transfer events from other fungi enriched the ability of initially mycotrophic Trichoderma (Ascomycota) to feed on dead plant biomass.</title>
        <authorList>
            <consortium name="DOE Joint Genome Institute"/>
            <person name="Atanasova L."/>
            <person name="Chenthamara K."/>
            <person name="Zhang J."/>
            <person name="Grujic M."/>
            <person name="Henrissat B."/>
            <person name="Kuo A."/>
            <person name="Aerts A."/>
            <person name="Salamov A."/>
            <person name="Lipzen A."/>
            <person name="Labutti K."/>
            <person name="Barry K."/>
            <person name="Miao Y."/>
            <person name="Rahimi M.J."/>
            <person name="Shen Q."/>
            <person name="Grigoriev I.V."/>
            <person name="Kubicek C.P."/>
            <person name="Druzhinina I.S."/>
        </authorList>
    </citation>
    <scope>NUCLEOTIDE SEQUENCE [LARGE SCALE GENOMIC DNA]</scope>
    <source>
        <strain evidence="5">TUCIM 6016</strain>
    </source>
</reference>
<dbReference type="SUPFAM" id="SSF50129">
    <property type="entry name" value="GroES-like"/>
    <property type="match status" value="1"/>
</dbReference>
<dbReference type="InterPro" id="IPR042104">
    <property type="entry name" value="PKS_dehydratase_sf"/>
</dbReference>
<evidence type="ECO:0000313" key="4">
    <source>
        <dbReference type="EMBL" id="PTB61571.1"/>
    </source>
</evidence>
<evidence type="ECO:0000313" key="5">
    <source>
        <dbReference type="Proteomes" id="UP000241546"/>
    </source>
</evidence>
<dbReference type="InterPro" id="IPR020843">
    <property type="entry name" value="ER"/>
</dbReference>
<dbReference type="InterPro" id="IPR049900">
    <property type="entry name" value="PKS_mFAS_DH"/>
</dbReference>
<sequence>MNYGPLFQNIAEVRTCDGHCVSRVTIPDTKSKMPCQFEYPHLLHPATLDAMIQTLLAIKPVPMVPVAIRRLFVAADLGGAASGAEFTGYSSVSAAGIRNAEATIFMKQESIHQAHVVIEGLSLAALPAISPEEGGFLRSNRNLCSQIIWKEDALFARPSSYSEQVAVLAHKYPGLSILQVGGSFELSQATLNAGSPDPDATPQIRQYTIIGGDGDDVAMRLLASVRDTPLERCVRKESDISAVDSEYDLIVAFNDVEVDFSILEPKLKETGVLLMQINPTEEPDEQQVGEFQSTSGTQDISRMQMIADQVMKEGDQDVHFMEAEGGLLMKAHRKIQPSFIISPVVVITPAKFGTEVQNFVKAIERLQATKRVPFDVSFMAVDKVLEEPSVLECSIVISLLEFSGIQARDYSIFDWKENDFDAFRTILTASHVLWITRGAVMSCENPRGSPISGLARTLISENPLNSIVTFDLAGDSKLDDPAVVGNILSLLDATFGSILVKLEDTEFAEAGGKIYIPRLLTLPSMNRIIEGQVSAWRFSQKPFSDSQGLQLTIDAPGINDDNLFYIKSDKKELGADEVEIVFSESHLSVLDLETVLGRSQKSTVGADIRGRITRLGSQVKGLSIGDTVAALVSGGSIRNFLQVGSQFVRRVDADIVPSFLVSAYFALIHIGRVRRGRKVLIHTGASGFGLVAVQLAVATGAEVFATVVGPEADLQREVLERHGVSEDRILEADSGLFVATLLGATDGNGVDCVYNPTLRAFDEALDCVRKCGSIVQFAREAAGSVSS</sequence>
<dbReference type="InterPro" id="IPR050444">
    <property type="entry name" value="Polyketide_Synthase"/>
</dbReference>
<feature type="non-terminal residue" evidence="4">
    <location>
        <position position="787"/>
    </location>
</feature>
<dbReference type="InterPro" id="IPR011032">
    <property type="entry name" value="GroES-like_sf"/>
</dbReference>
<dbReference type="SUPFAM" id="SSF51735">
    <property type="entry name" value="NAD(P)-binding Rossmann-fold domains"/>
    <property type="match status" value="1"/>
</dbReference>
<dbReference type="SMART" id="SM00829">
    <property type="entry name" value="PKS_ER"/>
    <property type="match status" value="1"/>
</dbReference>
<dbReference type="PANTHER" id="PTHR45681:SF6">
    <property type="entry name" value="POLYKETIDE SYNTHASE 37"/>
    <property type="match status" value="1"/>
</dbReference>
<protein>
    <recommendedName>
        <fullName evidence="3">PKS/mFAS DH domain-containing protein</fullName>
    </recommendedName>
</protein>
<evidence type="ECO:0000259" key="3">
    <source>
        <dbReference type="PROSITE" id="PS52019"/>
    </source>
</evidence>
<dbReference type="GO" id="GO:0016491">
    <property type="term" value="F:oxidoreductase activity"/>
    <property type="evidence" value="ECO:0007669"/>
    <property type="project" value="InterPro"/>
</dbReference>
<dbReference type="Pfam" id="PF14765">
    <property type="entry name" value="PS-DH"/>
    <property type="match status" value="1"/>
</dbReference>
<comment type="caution">
    <text evidence="2">Lacks conserved residue(s) required for the propagation of feature annotation.</text>
</comment>
<dbReference type="Proteomes" id="UP000241546">
    <property type="component" value="Unassembled WGS sequence"/>
</dbReference>
<dbReference type="AlphaFoldDB" id="A0A2T4AX84"/>
<dbReference type="InterPro" id="IPR013149">
    <property type="entry name" value="ADH-like_C"/>
</dbReference>
<organism evidence="4 5">
    <name type="scientific">Trichoderma citrinoviride</name>
    <dbReference type="NCBI Taxonomy" id="58853"/>
    <lineage>
        <taxon>Eukaryota</taxon>
        <taxon>Fungi</taxon>
        <taxon>Dikarya</taxon>
        <taxon>Ascomycota</taxon>
        <taxon>Pezizomycotina</taxon>
        <taxon>Sordariomycetes</taxon>
        <taxon>Hypocreomycetidae</taxon>
        <taxon>Hypocreales</taxon>
        <taxon>Hypocreaceae</taxon>
        <taxon>Trichoderma</taxon>
    </lineage>
</organism>
<feature type="domain" description="PKS/mFAS DH" evidence="3">
    <location>
        <begin position="1"/>
        <end position="132"/>
    </location>
</feature>
<dbReference type="RefSeq" id="XP_024744891.1">
    <property type="nucleotide sequence ID" value="XM_024896351.1"/>
</dbReference>
<dbReference type="Gene3D" id="3.90.180.10">
    <property type="entry name" value="Medium-chain alcohol dehydrogenases, catalytic domain"/>
    <property type="match status" value="1"/>
</dbReference>
<evidence type="ECO:0000256" key="1">
    <source>
        <dbReference type="ARBA" id="ARBA00022679"/>
    </source>
</evidence>
<keyword evidence="1" id="KW-0808">Transferase</keyword>
<feature type="region of interest" description="C-terminal hotdog fold" evidence="2">
    <location>
        <begin position="1"/>
        <end position="132"/>
    </location>
</feature>
<keyword evidence="5" id="KW-1185">Reference proteome</keyword>
<dbReference type="PANTHER" id="PTHR45681">
    <property type="entry name" value="POLYKETIDE SYNTHASE 44-RELATED"/>
    <property type="match status" value="1"/>
</dbReference>
<gene>
    <name evidence="4" type="ORF">BBK36DRAFT_1183315</name>
</gene>
<dbReference type="Pfam" id="PF00107">
    <property type="entry name" value="ADH_zinc_N"/>
    <property type="match status" value="1"/>
</dbReference>
<dbReference type="EMBL" id="KZ680355">
    <property type="protein sequence ID" value="PTB61571.1"/>
    <property type="molecule type" value="Genomic_DNA"/>
</dbReference>
<dbReference type="OrthoDB" id="329835at2759"/>
<accession>A0A2T4AX84</accession>